<dbReference type="Pfam" id="PF05043">
    <property type="entry name" value="Mga"/>
    <property type="match status" value="1"/>
</dbReference>
<dbReference type="InterPro" id="IPR050661">
    <property type="entry name" value="BglG_antiterminators"/>
</dbReference>
<dbReference type="PANTHER" id="PTHR30185">
    <property type="entry name" value="CRYPTIC BETA-GLUCOSIDE BGL OPERON ANTITERMINATOR"/>
    <property type="match status" value="1"/>
</dbReference>
<reference evidence="4" key="1">
    <citation type="submission" date="2022-10" db="EMBL/GenBank/DDBJ databases">
        <title>Vagococcus sp. isolated from poultry meat.</title>
        <authorList>
            <person name="Johansson P."/>
            <person name="Bjorkroth J."/>
        </authorList>
    </citation>
    <scope>NUCLEOTIDE SEQUENCE</scope>
    <source>
        <strain evidence="4">STAA11</strain>
    </source>
</reference>
<organism evidence="4 5">
    <name type="scientific">Vagococcus intermedius</name>
    <dbReference type="NCBI Taxonomy" id="2991418"/>
    <lineage>
        <taxon>Bacteria</taxon>
        <taxon>Bacillati</taxon>
        <taxon>Bacillota</taxon>
        <taxon>Bacilli</taxon>
        <taxon>Lactobacillales</taxon>
        <taxon>Enterococcaceae</taxon>
        <taxon>Vagococcus</taxon>
    </lineage>
</organism>
<evidence type="ECO:0000313" key="5">
    <source>
        <dbReference type="Proteomes" id="UP001179647"/>
    </source>
</evidence>
<keyword evidence="5" id="KW-1185">Reference proteome</keyword>
<keyword evidence="2" id="KW-0804">Transcription</keyword>
<evidence type="ECO:0000313" key="4">
    <source>
        <dbReference type="EMBL" id="WEG72602.1"/>
    </source>
</evidence>
<evidence type="ECO:0000256" key="2">
    <source>
        <dbReference type="ARBA" id="ARBA00023163"/>
    </source>
</evidence>
<feature type="domain" description="Mga helix-turn-helix" evidence="3">
    <location>
        <begin position="80"/>
        <end position="159"/>
    </location>
</feature>
<protein>
    <submittedName>
        <fullName evidence="4">Helix-turn-helix domain-containing protein</fullName>
    </submittedName>
</protein>
<proteinExistence type="predicted"/>
<evidence type="ECO:0000256" key="1">
    <source>
        <dbReference type="ARBA" id="ARBA00023015"/>
    </source>
</evidence>
<dbReference type="PANTHER" id="PTHR30185:SF18">
    <property type="entry name" value="TRANSCRIPTIONAL REGULATOR MTLR"/>
    <property type="match status" value="1"/>
</dbReference>
<accession>A0AAF0I8J5</accession>
<gene>
    <name evidence="4" type="ORF">OL234_06325</name>
</gene>
<keyword evidence="1" id="KW-0805">Transcription regulation</keyword>
<evidence type="ECO:0000259" key="3">
    <source>
        <dbReference type="Pfam" id="PF05043"/>
    </source>
</evidence>
<dbReference type="RefSeq" id="WP_275468403.1">
    <property type="nucleotide sequence ID" value="NZ_CP110232.1"/>
</dbReference>
<dbReference type="Proteomes" id="UP001179647">
    <property type="component" value="Chromosome"/>
</dbReference>
<name>A0AAF0I8J5_9ENTE</name>
<dbReference type="InterPro" id="IPR007737">
    <property type="entry name" value="Mga_HTH"/>
</dbReference>
<dbReference type="KEGG" id="vie:OL234_06325"/>
<sequence>MIYQVKKPLQRAYELLNLLIEADQPLSKKEISTIIMCSRPTLDRAIVETNQLIQTYSMIEVDVAGVRLSEMHHLDKEQVKALVSRETFIMQFLCDILLGKIAKIEDWAKMKYYSSSVVYRNIRQVSQYLEEKNIILDNKDGIWRLEGEKWNIRYFYFELLKDHAVISDEWFFEKFDRLAILDFVRRVNLEFEIYLPPVVEYFYCLFIAIHLSVISSVNISDDWYYDNEKPVIIDKERLNQAFAILEKRLGISLKKKDRLMLLQMLNFFPISYITDKSAKRRIRYAKEYSTEMYYLGNLAYHIFQGNEEELFRFTDYLDVFMPLQLLGTYPEIEYSEVKNKLINNQELISPMFLEKIALLEASLKDKNYAAYYFDNKEVLFKKLYVLYKVYEQKNIKQELIVTFMSQHGAIQEEYYQNKVALALNIDKVNYIPIYDIQKNQLWDQVDLVITDYVLTEISQTVSVYYVDEKCLNSDIKKIASLLRKFAIKKKHSSRKKG</sequence>
<dbReference type="AlphaFoldDB" id="A0AAF0I8J5"/>
<dbReference type="EMBL" id="CP110232">
    <property type="protein sequence ID" value="WEG72602.1"/>
    <property type="molecule type" value="Genomic_DNA"/>
</dbReference>